<proteinExistence type="predicted"/>
<evidence type="ECO:0000313" key="3">
    <source>
        <dbReference type="Proteomes" id="UP000287527"/>
    </source>
</evidence>
<gene>
    <name evidence="2" type="ORF">EPI11_08490</name>
</gene>
<keyword evidence="1" id="KW-0812">Transmembrane</keyword>
<evidence type="ECO:0000313" key="2">
    <source>
        <dbReference type="EMBL" id="RWX01049.1"/>
    </source>
</evidence>
<organism evidence="2 3">
    <name type="scientific">Flavobacterium cerinum</name>
    <dbReference type="NCBI Taxonomy" id="2502784"/>
    <lineage>
        <taxon>Bacteria</taxon>
        <taxon>Pseudomonadati</taxon>
        <taxon>Bacteroidota</taxon>
        <taxon>Flavobacteriia</taxon>
        <taxon>Flavobacteriales</taxon>
        <taxon>Flavobacteriaceae</taxon>
        <taxon>Flavobacterium</taxon>
    </lineage>
</organism>
<keyword evidence="3" id="KW-1185">Reference proteome</keyword>
<sequence length="146" mass="16804">MELKAIEKLLDRYFEAETSTAEEKELRTYFSSPNVAPHLEHYKSLFGYISQAGSQQFEKSIPLKTKRHYAAWISIAASVVLLFGMFTFFNTQQPSQEDLGTYDDPEVAFRETQKALNMLSQNVNVGVGSMHYIGEYEKTRKTIFKK</sequence>
<keyword evidence="1" id="KW-1133">Transmembrane helix</keyword>
<keyword evidence="1" id="KW-0472">Membrane</keyword>
<dbReference type="OrthoDB" id="1098521at2"/>
<dbReference type="AlphaFoldDB" id="A0A444HC63"/>
<dbReference type="EMBL" id="SBII01000004">
    <property type="protein sequence ID" value="RWX01049.1"/>
    <property type="molecule type" value="Genomic_DNA"/>
</dbReference>
<name>A0A444HC63_9FLAO</name>
<dbReference type="RefSeq" id="WP_128389528.1">
    <property type="nucleotide sequence ID" value="NZ_SBII01000004.1"/>
</dbReference>
<evidence type="ECO:0000256" key="1">
    <source>
        <dbReference type="SAM" id="Phobius"/>
    </source>
</evidence>
<accession>A0A444HC63</accession>
<feature type="transmembrane region" description="Helical" evidence="1">
    <location>
        <begin position="69"/>
        <end position="89"/>
    </location>
</feature>
<dbReference type="Proteomes" id="UP000287527">
    <property type="component" value="Unassembled WGS sequence"/>
</dbReference>
<protein>
    <submittedName>
        <fullName evidence="2">Uncharacterized protein</fullName>
    </submittedName>
</protein>
<reference evidence="2 3" key="1">
    <citation type="submission" date="2019-01" db="EMBL/GenBank/DDBJ databases">
        <title>Flavobacterium sp. nov.,isolated from freshwater.</title>
        <authorList>
            <person name="Zhang R."/>
            <person name="Du Z.-J."/>
        </authorList>
    </citation>
    <scope>NUCLEOTIDE SEQUENCE [LARGE SCALE GENOMIC DNA]</scope>
    <source>
        <strain evidence="2 3">1E403</strain>
    </source>
</reference>
<comment type="caution">
    <text evidence="2">The sequence shown here is derived from an EMBL/GenBank/DDBJ whole genome shotgun (WGS) entry which is preliminary data.</text>
</comment>